<dbReference type="KEGG" id="soy:115891611"/>
<dbReference type="InterPro" id="IPR015897">
    <property type="entry name" value="CHK_kinase-like"/>
</dbReference>
<evidence type="ECO:0000313" key="3">
    <source>
        <dbReference type="Proteomes" id="UP000504635"/>
    </source>
</evidence>
<organism evidence="3 4">
    <name type="scientific">Sitophilus oryzae</name>
    <name type="common">Rice weevil</name>
    <name type="synonym">Curculio oryzae</name>
    <dbReference type="NCBI Taxonomy" id="7048"/>
    <lineage>
        <taxon>Eukaryota</taxon>
        <taxon>Metazoa</taxon>
        <taxon>Ecdysozoa</taxon>
        <taxon>Arthropoda</taxon>
        <taxon>Hexapoda</taxon>
        <taxon>Insecta</taxon>
        <taxon>Pterygota</taxon>
        <taxon>Neoptera</taxon>
        <taxon>Endopterygota</taxon>
        <taxon>Coleoptera</taxon>
        <taxon>Polyphaga</taxon>
        <taxon>Cucujiformia</taxon>
        <taxon>Curculionidae</taxon>
        <taxon>Dryophthorinae</taxon>
        <taxon>Sitophilus</taxon>
    </lineage>
</organism>
<dbReference type="OrthoDB" id="190089at2759"/>
<dbReference type="Pfam" id="PF02958">
    <property type="entry name" value="EcKL"/>
    <property type="match status" value="1"/>
</dbReference>
<dbReference type="PANTHER" id="PTHR11012">
    <property type="entry name" value="PROTEIN KINASE-LIKE DOMAIN-CONTAINING"/>
    <property type="match status" value="1"/>
</dbReference>
<keyword evidence="1" id="KW-0175">Coiled coil</keyword>
<proteinExistence type="predicted"/>
<reference evidence="4" key="1">
    <citation type="submission" date="2025-08" db="UniProtKB">
        <authorList>
            <consortium name="RefSeq"/>
        </authorList>
    </citation>
    <scope>IDENTIFICATION</scope>
    <source>
        <tissue evidence="4">Gonads</tissue>
    </source>
</reference>
<dbReference type="SUPFAM" id="SSF56112">
    <property type="entry name" value="Protein kinase-like (PK-like)"/>
    <property type="match status" value="1"/>
</dbReference>
<dbReference type="SMART" id="SM00587">
    <property type="entry name" value="CHK"/>
    <property type="match status" value="1"/>
</dbReference>
<dbReference type="InterPro" id="IPR004119">
    <property type="entry name" value="EcKL"/>
</dbReference>
<dbReference type="Proteomes" id="UP000504635">
    <property type="component" value="Unplaced"/>
</dbReference>
<evidence type="ECO:0000256" key="1">
    <source>
        <dbReference type="SAM" id="Coils"/>
    </source>
</evidence>
<dbReference type="AlphaFoldDB" id="A0A6J2YV48"/>
<dbReference type="RefSeq" id="XP_030767983.1">
    <property type="nucleotide sequence ID" value="XM_030912123.1"/>
</dbReference>
<evidence type="ECO:0000313" key="4">
    <source>
        <dbReference type="RefSeq" id="XP_030767983.1"/>
    </source>
</evidence>
<dbReference type="GeneID" id="115891611"/>
<dbReference type="PANTHER" id="PTHR11012:SF48">
    <property type="entry name" value="CHK KINASE-LIKE DOMAIN-CONTAINING PROTEIN-RELATED"/>
    <property type="match status" value="1"/>
</dbReference>
<feature type="coiled-coil region" evidence="1">
    <location>
        <begin position="72"/>
        <end position="99"/>
    </location>
</feature>
<dbReference type="Gene3D" id="1.10.510.10">
    <property type="entry name" value="Transferase(Phosphotransferase) domain 1"/>
    <property type="match status" value="1"/>
</dbReference>
<protein>
    <submittedName>
        <fullName evidence="4">Uncharacterized protein LOC115891611</fullName>
    </submittedName>
</protein>
<feature type="domain" description="CHK kinase-like" evidence="2">
    <location>
        <begin position="330"/>
        <end position="530"/>
    </location>
</feature>
<keyword evidence="3" id="KW-1185">Reference proteome</keyword>
<name>A0A6J2YV48_SITOR</name>
<sequence>MLRKKLEHYIKNSELSEVDRELFLSLPLIKNNIDFLKLTLHALIHCQDTTFSQDNYKNEFGVYKLDTSLYSKAFLDTKMDVLQSQVRDLEKSVNNLMENSVLVPTFAQSFLNRSWDNATAKPIMYDVLTIIFALTDSNFRQKHLQDILNYYYDTFKIVSEKLLTIVDINDLEYHLKILIPIVKLEAISFLIQTKQNSELSVYVSDLERYFKNPLLNKEDCIEAVSKKIGTREFDLLDYRLITLDECNGHLGEYFSLVSKVKYSGKIEDLKMFVKASYRTNEYLAALANSGPSKKEDFFYRTILTQFEKCGFKSLLDFTPNCYFSRFNDVLVLEDLIELGFKNLQGDTKLNYKEFKCIFVQCAKFHTLTILLEVFLSQDSKKPVYLNDVYNNDFEDWILTEKKGVPTTPVHPKNAGPGIHALIDYFPQFSKTISKENLKQKLDEIMLVMGKKFSFQKNYRNVICHGDLYASNIMLRESACMLVDYQGLRYGLPFQDIFLALYCHGEKKVRDKYFYNLLDDYYIEMQRILNEYNLKIENIYPLDQFKAAAEYMKPYSIVLALLYLQLLIVPQDINEELGHHEKFIYYTTVGRKEYVDRLLCWEDFKIHAEGLIQDLYECFEQ</sequence>
<dbReference type="InParanoid" id="A0A6J2YV48"/>
<dbReference type="InterPro" id="IPR011009">
    <property type="entry name" value="Kinase-like_dom_sf"/>
</dbReference>
<accession>A0A6J2YV48</accession>
<dbReference type="Gene3D" id="1.20.1270.170">
    <property type="match status" value="1"/>
</dbReference>
<evidence type="ECO:0000259" key="2">
    <source>
        <dbReference type="SMART" id="SM00587"/>
    </source>
</evidence>
<gene>
    <name evidence="4" type="primary">LOC115891611</name>
</gene>